<proteinExistence type="predicted"/>
<dbReference type="AlphaFoldDB" id="A0AAV3XE11"/>
<name>A0AAV3XE11_9CYAN</name>
<dbReference type="Proteomes" id="UP001050975">
    <property type="component" value="Unassembled WGS sequence"/>
</dbReference>
<dbReference type="RefSeq" id="WP_226585175.1">
    <property type="nucleotide sequence ID" value="NZ_BLAY01000071.1"/>
</dbReference>
<organism evidence="1 2">
    <name type="scientific">Microseira wollei NIES-4236</name>
    <dbReference type="NCBI Taxonomy" id="2530354"/>
    <lineage>
        <taxon>Bacteria</taxon>
        <taxon>Bacillati</taxon>
        <taxon>Cyanobacteriota</taxon>
        <taxon>Cyanophyceae</taxon>
        <taxon>Oscillatoriophycideae</taxon>
        <taxon>Aerosakkonematales</taxon>
        <taxon>Aerosakkonemataceae</taxon>
        <taxon>Microseira</taxon>
    </lineage>
</organism>
<protein>
    <recommendedName>
        <fullName evidence="3">Inosine/uridine-preferring nucleoside hydrolase domain-containing protein</fullName>
    </recommendedName>
</protein>
<dbReference type="InterPro" id="IPR036452">
    <property type="entry name" value="Ribo_hydro-like"/>
</dbReference>
<gene>
    <name evidence="1" type="ORF">MiSe_44600</name>
</gene>
<sequence>MIHVVWEMETGGPDDFLTLLLLLGHQAVNLKAVTITPGSPQQIGLVRKALSFFNLDIRAGDIPTSDNAEDGGEVLRRYCDSNTTLIPGTPLKNLGSAIRLNFPVCPGVAP</sequence>
<accession>A0AAV3XE11</accession>
<comment type="caution">
    <text evidence="1">The sequence shown here is derived from an EMBL/GenBank/DDBJ whole genome shotgun (WGS) entry which is preliminary data.</text>
</comment>
<dbReference type="GO" id="GO:0016799">
    <property type="term" value="F:hydrolase activity, hydrolyzing N-glycosyl compounds"/>
    <property type="evidence" value="ECO:0007669"/>
    <property type="project" value="InterPro"/>
</dbReference>
<evidence type="ECO:0008006" key="3">
    <source>
        <dbReference type="Google" id="ProtNLM"/>
    </source>
</evidence>
<reference evidence="1" key="1">
    <citation type="submission" date="2019-10" db="EMBL/GenBank/DDBJ databases">
        <title>Draft genome sequece of Microseira wollei NIES-4236.</title>
        <authorList>
            <person name="Yamaguchi H."/>
            <person name="Suzuki S."/>
            <person name="Kawachi M."/>
        </authorList>
    </citation>
    <scope>NUCLEOTIDE SEQUENCE</scope>
    <source>
        <strain evidence="1">NIES-4236</strain>
    </source>
</reference>
<dbReference type="EMBL" id="BLAY01000071">
    <property type="protein sequence ID" value="GET39688.1"/>
    <property type="molecule type" value="Genomic_DNA"/>
</dbReference>
<evidence type="ECO:0000313" key="2">
    <source>
        <dbReference type="Proteomes" id="UP001050975"/>
    </source>
</evidence>
<dbReference type="SUPFAM" id="SSF53590">
    <property type="entry name" value="Nucleoside hydrolase"/>
    <property type="match status" value="1"/>
</dbReference>
<evidence type="ECO:0000313" key="1">
    <source>
        <dbReference type="EMBL" id="GET39688.1"/>
    </source>
</evidence>
<keyword evidence="2" id="KW-1185">Reference proteome</keyword>